<dbReference type="PANTHER" id="PTHR48094">
    <property type="entry name" value="PROTEIN/NUCLEIC ACID DEGLYCASE DJ-1-RELATED"/>
    <property type="match status" value="1"/>
</dbReference>
<dbReference type="InterPro" id="IPR006287">
    <property type="entry name" value="DJ-1"/>
</dbReference>
<gene>
    <name evidence="2" type="ORF">C12CBH8_21260</name>
</gene>
<dbReference type="RefSeq" id="WP_215533231.1">
    <property type="nucleotide sequence ID" value="NZ_AP023321.1"/>
</dbReference>
<dbReference type="AlphaFoldDB" id="A0A7I8D407"/>
<sequence>MIYVFLADGFEEIEALATIDVLRRAELDVTTVGVGGCRAVCGAHDIVVKADAVDTEVMYDDVEAVVLPGGALGTLNLEKSPVVQGFIDHAMSVDALVAAICAAPSILGHKGLLKGKEAICFPGFEQQLEGATLSEQSVATDGNIITAKGAGVAVDFGLAIVAYFKGEGRSEILRKSLQCP</sequence>
<evidence type="ECO:0000313" key="2">
    <source>
        <dbReference type="EMBL" id="BCI61487.1"/>
    </source>
</evidence>
<dbReference type="CDD" id="cd03135">
    <property type="entry name" value="GATase1_DJ-1"/>
    <property type="match status" value="1"/>
</dbReference>
<dbReference type="InterPro" id="IPR050325">
    <property type="entry name" value="Prot/Nucl_acid_deglycase"/>
</dbReference>
<evidence type="ECO:0000259" key="1">
    <source>
        <dbReference type="Pfam" id="PF01965"/>
    </source>
</evidence>
<name>A0A7I8D407_9FIRM</name>
<dbReference type="Gene3D" id="3.40.50.880">
    <property type="match status" value="1"/>
</dbReference>
<accession>A0A7I8D407</accession>
<dbReference type="KEGG" id="sman:C12CBH8_21260"/>
<proteinExistence type="predicted"/>
<keyword evidence="3" id="KW-1185">Reference proteome</keyword>
<dbReference type="Pfam" id="PF01965">
    <property type="entry name" value="DJ-1_PfpI"/>
    <property type="match status" value="1"/>
</dbReference>
<reference evidence="3" key="1">
    <citation type="submission" date="2020-07" db="EMBL/GenBank/DDBJ databases">
        <title>Complete genome sequencing of Clostridia bacterium strain 12CBH8.</title>
        <authorList>
            <person name="Sakamoto M."/>
            <person name="Murakami T."/>
            <person name="Mori H."/>
        </authorList>
    </citation>
    <scope>NUCLEOTIDE SEQUENCE [LARGE SCALE GENOMIC DNA]</scope>
    <source>
        <strain evidence="3">12CBH8</strain>
    </source>
</reference>
<feature type="domain" description="DJ-1/PfpI" evidence="1">
    <location>
        <begin position="2"/>
        <end position="162"/>
    </location>
</feature>
<dbReference type="InterPro" id="IPR029062">
    <property type="entry name" value="Class_I_gatase-like"/>
</dbReference>
<dbReference type="GO" id="GO:0005737">
    <property type="term" value="C:cytoplasm"/>
    <property type="evidence" value="ECO:0007669"/>
    <property type="project" value="TreeGrafter"/>
</dbReference>
<dbReference type="PANTHER" id="PTHR48094:SF12">
    <property type="entry name" value="PARKINSON DISEASE PROTEIN 7 HOMOLOG"/>
    <property type="match status" value="1"/>
</dbReference>
<dbReference type="Proteomes" id="UP000593890">
    <property type="component" value="Chromosome"/>
</dbReference>
<dbReference type="SUPFAM" id="SSF52317">
    <property type="entry name" value="Class I glutamine amidotransferase-like"/>
    <property type="match status" value="1"/>
</dbReference>
<dbReference type="NCBIfam" id="TIGR01383">
    <property type="entry name" value="not_thiJ"/>
    <property type="match status" value="1"/>
</dbReference>
<dbReference type="EMBL" id="AP023321">
    <property type="protein sequence ID" value="BCI61487.1"/>
    <property type="molecule type" value="Genomic_DNA"/>
</dbReference>
<dbReference type="InterPro" id="IPR002818">
    <property type="entry name" value="DJ-1/PfpI"/>
</dbReference>
<evidence type="ECO:0000313" key="3">
    <source>
        <dbReference type="Proteomes" id="UP000593890"/>
    </source>
</evidence>
<protein>
    <submittedName>
        <fullName evidence="2">Thiazole biosynthesis protein ThiJ</fullName>
    </submittedName>
</protein>
<organism evidence="2 3">
    <name type="scientific">Solibaculum mannosilyticum</name>
    <dbReference type="NCBI Taxonomy" id="2780922"/>
    <lineage>
        <taxon>Bacteria</taxon>
        <taxon>Bacillati</taxon>
        <taxon>Bacillota</taxon>
        <taxon>Clostridia</taxon>
        <taxon>Eubacteriales</taxon>
        <taxon>Oscillospiraceae</taxon>
        <taxon>Solibaculum</taxon>
    </lineage>
</organism>